<keyword evidence="3" id="KW-1185">Reference proteome</keyword>
<dbReference type="Proteomes" id="UP000027920">
    <property type="component" value="Unassembled WGS sequence"/>
</dbReference>
<evidence type="ECO:0000313" key="2">
    <source>
        <dbReference type="EMBL" id="KEF59387.1"/>
    </source>
</evidence>
<keyword evidence="1" id="KW-0812">Transmembrane</keyword>
<gene>
    <name evidence="2" type="ORF">A1O9_04231</name>
</gene>
<dbReference type="HOGENOM" id="CLU_580171_0_0_1"/>
<sequence length="436" mass="48180">MSRVISYGAMDAENQSEVVIVSTSRASLFRMGHDEASESLLRPRRRAARTGGGLFAGCCCVACIVLLFVITVLLISFGYIVLAVSCFSQLHPPRLVKNYRDFEQKSFTVGFDLTAGYGTASVSFSNGTVVDVARVEATARYNKVMKRLSDQSSAHPTPPYYNCEASFNDVPRQWGRYFRKKAGHPASPEVAAFTDVLGKLKEQVDAFLVPYGTLEMAHVTVPHFPAIYVEDLLDAAEHANFQLLTMPNYRPGDQAQWPINELNSAMAGNSIGRSHSPEDNDNSFFVLYTRTALAAFVGPFWTSTHYYAASGVANFSIGFAECSKQANALFEDCPPEAPYWQEVRVNLRDSLASYYLGANLARVIVFGESSYNEVFADVLRQEVLAAQEREGNLPRLYDDFPIFSPARGAAEFGKVCARSNISFACIPDISPRMQGW</sequence>
<dbReference type="GeneID" id="25279164"/>
<proteinExistence type="predicted"/>
<accession>A0A072PI21</accession>
<dbReference type="OrthoDB" id="3643156at2759"/>
<protein>
    <submittedName>
        <fullName evidence="2">Uncharacterized protein</fullName>
    </submittedName>
</protein>
<dbReference type="STRING" id="1182545.A0A072PI21"/>
<dbReference type="EMBL" id="AMGV01000003">
    <property type="protein sequence ID" value="KEF59387.1"/>
    <property type="molecule type" value="Genomic_DNA"/>
</dbReference>
<feature type="transmembrane region" description="Helical" evidence="1">
    <location>
        <begin position="54"/>
        <end position="82"/>
    </location>
</feature>
<keyword evidence="1" id="KW-0472">Membrane</keyword>
<dbReference type="RefSeq" id="XP_013261977.1">
    <property type="nucleotide sequence ID" value="XM_013406523.1"/>
</dbReference>
<dbReference type="AlphaFoldDB" id="A0A072PI21"/>
<evidence type="ECO:0000256" key="1">
    <source>
        <dbReference type="SAM" id="Phobius"/>
    </source>
</evidence>
<comment type="caution">
    <text evidence="2">The sequence shown here is derived from an EMBL/GenBank/DDBJ whole genome shotgun (WGS) entry which is preliminary data.</text>
</comment>
<evidence type="ECO:0000313" key="3">
    <source>
        <dbReference type="Proteomes" id="UP000027920"/>
    </source>
</evidence>
<keyword evidence="1" id="KW-1133">Transmembrane helix</keyword>
<name>A0A072PI21_9EURO</name>
<organism evidence="2 3">
    <name type="scientific">Exophiala aquamarina CBS 119918</name>
    <dbReference type="NCBI Taxonomy" id="1182545"/>
    <lineage>
        <taxon>Eukaryota</taxon>
        <taxon>Fungi</taxon>
        <taxon>Dikarya</taxon>
        <taxon>Ascomycota</taxon>
        <taxon>Pezizomycotina</taxon>
        <taxon>Eurotiomycetes</taxon>
        <taxon>Chaetothyriomycetidae</taxon>
        <taxon>Chaetothyriales</taxon>
        <taxon>Herpotrichiellaceae</taxon>
        <taxon>Exophiala</taxon>
    </lineage>
</organism>
<reference evidence="2 3" key="1">
    <citation type="submission" date="2013-03" db="EMBL/GenBank/DDBJ databases">
        <title>The Genome Sequence of Exophiala aquamarina CBS 119918.</title>
        <authorList>
            <consortium name="The Broad Institute Genomics Platform"/>
            <person name="Cuomo C."/>
            <person name="de Hoog S."/>
            <person name="Gorbushina A."/>
            <person name="Walker B."/>
            <person name="Young S.K."/>
            <person name="Zeng Q."/>
            <person name="Gargeya S."/>
            <person name="Fitzgerald M."/>
            <person name="Haas B."/>
            <person name="Abouelleil A."/>
            <person name="Allen A.W."/>
            <person name="Alvarado L."/>
            <person name="Arachchi H.M."/>
            <person name="Berlin A.M."/>
            <person name="Chapman S.B."/>
            <person name="Gainer-Dewar J."/>
            <person name="Goldberg J."/>
            <person name="Griggs A."/>
            <person name="Gujja S."/>
            <person name="Hansen M."/>
            <person name="Howarth C."/>
            <person name="Imamovic A."/>
            <person name="Ireland A."/>
            <person name="Larimer J."/>
            <person name="McCowan C."/>
            <person name="Murphy C."/>
            <person name="Pearson M."/>
            <person name="Poon T.W."/>
            <person name="Priest M."/>
            <person name="Roberts A."/>
            <person name="Saif S."/>
            <person name="Shea T."/>
            <person name="Sisk P."/>
            <person name="Sykes S."/>
            <person name="Wortman J."/>
            <person name="Nusbaum C."/>
            <person name="Birren B."/>
        </authorList>
    </citation>
    <scope>NUCLEOTIDE SEQUENCE [LARGE SCALE GENOMIC DNA]</scope>
    <source>
        <strain evidence="2 3">CBS 119918</strain>
    </source>
</reference>
<dbReference type="VEuPathDB" id="FungiDB:A1O9_04231"/>